<evidence type="ECO:0000256" key="4">
    <source>
        <dbReference type="ARBA" id="ARBA00023136"/>
    </source>
</evidence>
<dbReference type="Pfam" id="PF07690">
    <property type="entry name" value="MFS_1"/>
    <property type="match status" value="1"/>
</dbReference>
<dbReference type="EMBL" id="JAANNP010000001">
    <property type="protein sequence ID" value="NHC12956.1"/>
    <property type="molecule type" value="Genomic_DNA"/>
</dbReference>
<feature type="transmembrane region" description="Helical" evidence="5">
    <location>
        <begin position="267"/>
        <end position="286"/>
    </location>
</feature>
<keyword evidence="4 5" id="KW-0472">Membrane</keyword>
<feature type="transmembrane region" description="Helical" evidence="5">
    <location>
        <begin position="55"/>
        <end position="78"/>
    </location>
</feature>
<feature type="transmembrane region" description="Helical" evidence="5">
    <location>
        <begin position="236"/>
        <end position="255"/>
    </location>
</feature>
<evidence type="ECO:0000256" key="3">
    <source>
        <dbReference type="ARBA" id="ARBA00022989"/>
    </source>
</evidence>
<evidence type="ECO:0000313" key="8">
    <source>
        <dbReference type="Proteomes" id="UP000800981"/>
    </source>
</evidence>
<comment type="caution">
    <text evidence="7">The sequence shown here is derived from an EMBL/GenBank/DDBJ whole genome shotgun (WGS) entry which is preliminary data.</text>
</comment>
<dbReference type="SUPFAM" id="SSF103473">
    <property type="entry name" value="MFS general substrate transporter"/>
    <property type="match status" value="1"/>
</dbReference>
<dbReference type="InterPro" id="IPR036259">
    <property type="entry name" value="MFS_trans_sf"/>
</dbReference>
<feature type="transmembrane region" description="Helical" evidence="5">
    <location>
        <begin position="323"/>
        <end position="345"/>
    </location>
</feature>
<keyword evidence="3 5" id="KW-1133">Transmembrane helix</keyword>
<reference evidence="7 8" key="1">
    <citation type="submission" date="2020-03" db="EMBL/GenBank/DDBJ databases">
        <title>Two novel Motilibacter sp.</title>
        <authorList>
            <person name="Liu S."/>
        </authorList>
    </citation>
    <scope>NUCLEOTIDE SEQUENCE [LARGE SCALE GENOMIC DNA]</scope>
    <source>
        <strain evidence="7 8">E257</strain>
    </source>
</reference>
<feature type="transmembrane region" description="Helical" evidence="5">
    <location>
        <begin position="384"/>
        <end position="406"/>
    </location>
</feature>
<gene>
    <name evidence="7" type="ORF">G9H71_04090</name>
</gene>
<feature type="transmembrane region" description="Helical" evidence="5">
    <location>
        <begin position="114"/>
        <end position="133"/>
    </location>
</feature>
<dbReference type="InterPro" id="IPR052524">
    <property type="entry name" value="MFS_Cyanate_Porter"/>
</dbReference>
<evidence type="ECO:0000313" key="7">
    <source>
        <dbReference type="EMBL" id="NHC12956.1"/>
    </source>
</evidence>
<accession>A0ABX0GQ43</accession>
<organism evidence="7 8">
    <name type="scientific">Motilibacter deserti</name>
    <dbReference type="NCBI Taxonomy" id="2714956"/>
    <lineage>
        <taxon>Bacteria</taxon>
        <taxon>Bacillati</taxon>
        <taxon>Actinomycetota</taxon>
        <taxon>Actinomycetes</taxon>
        <taxon>Motilibacterales</taxon>
        <taxon>Motilibacteraceae</taxon>
        <taxon>Motilibacter</taxon>
    </lineage>
</organism>
<feature type="transmembrane region" description="Helical" evidence="5">
    <location>
        <begin position="183"/>
        <end position="206"/>
    </location>
</feature>
<feature type="transmembrane region" description="Helical" evidence="5">
    <location>
        <begin position="357"/>
        <end position="378"/>
    </location>
</feature>
<comment type="subcellular location">
    <subcellularLocation>
        <location evidence="1">Cell membrane</location>
        <topology evidence="1">Multi-pass membrane protein</topology>
    </subcellularLocation>
</comment>
<dbReference type="RefSeq" id="WP_166278173.1">
    <property type="nucleotide sequence ID" value="NZ_JAANNP010000001.1"/>
</dbReference>
<proteinExistence type="predicted"/>
<dbReference type="PROSITE" id="PS50850">
    <property type="entry name" value="MFS"/>
    <property type="match status" value="1"/>
</dbReference>
<feature type="domain" description="Major facilitator superfamily (MFS) profile" evidence="6">
    <location>
        <begin position="23"/>
        <end position="410"/>
    </location>
</feature>
<keyword evidence="2 5" id="KW-0812">Transmembrane</keyword>
<dbReference type="Gene3D" id="1.20.1250.20">
    <property type="entry name" value="MFS general substrate transporter like domains"/>
    <property type="match status" value="1"/>
</dbReference>
<dbReference type="PANTHER" id="PTHR23523:SF2">
    <property type="entry name" value="2-NITROIMIDAZOLE TRANSPORTER"/>
    <property type="match status" value="1"/>
</dbReference>
<name>A0ABX0GQ43_9ACTN</name>
<feature type="transmembrane region" description="Helical" evidence="5">
    <location>
        <begin position="298"/>
        <end position="317"/>
    </location>
</feature>
<evidence type="ECO:0000256" key="2">
    <source>
        <dbReference type="ARBA" id="ARBA00022692"/>
    </source>
</evidence>
<dbReference type="InterPro" id="IPR011701">
    <property type="entry name" value="MFS"/>
</dbReference>
<evidence type="ECO:0000256" key="5">
    <source>
        <dbReference type="SAM" id="Phobius"/>
    </source>
</evidence>
<feature type="transmembrane region" description="Helical" evidence="5">
    <location>
        <begin position="90"/>
        <end position="108"/>
    </location>
</feature>
<keyword evidence="8" id="KW-1185">Reference proteome</keyword>
<evidence type="ECO:0000256" key="1">
    <source>
        <dbReference type="ARBA" id="ARBA00004651"/>
    </source>
</evidence>
<dbReference type="Proteomes" id="UP000800981">
    <property type="component" value="Unassembled WGS sequence"/>
</dbReference>
<protein>
    <submittedName>
        <fullName evidence="7">MFS transporter</fullName>
    </submittedName>
</protein>
<dbReference type="PANTHER" id="PTHR23523">
    <property type="match status" value="1"/>
</dbReference>
<dbReference type="InterPro" id="IPR020846">
    <property type="entry name" value="MFS_dom"/>
</dbReference>
<feature type="transmembrane region" description="Helical" evidence="5">
    <location>
        <begin position="145"/>
        <end position="171"/>
    </location>
</feature>
<sequence>MPLPTRPASLPADAVPRAAAGGALLLAAVVLTAVNLRTAVTSVGPVLEELRAGVGMSGAVAGLLTSIPVLCFAAVGSLAPAAARRLGPHAALAVALALMAAGVVLRALSTAPLAVLACTMLALVGGGVGNVLLPMLVKLHFPGRVGLLTAVYTTALAVGATTAAACTVPIAELAGDGDASEGWRVGLGVWAVPAVAAAAVWAGVVLRRRSTEATAPAPAGGSRPLHPSRTTAGRALAVYFGSQALLAYVTMGWLAQFFRDAGASAPTAGYLLAFTSALSVPVSMVVPSLAARMPSQRGLVVALALAYLLGYVGLIVAPLGGAWLWALLIGLGAGSFPLALTFIGLRSASPAETASLSAFAQSTGYLLAAPGPLLIGWLHGTGGWTGPFVVLFVALAVQVVAGVYVARPVRASSHSSSAGPSSPSPL</sequence>
<evidence type="ECO:0000259" key="6">
    <source>
        <dbReference type="PROSITE" id="PS50850"/>
    </source>
</evidence>